<evidence type="ECO:0000313" key="2">
    <source>
        <dbReference type="Proteomes" id="UP000178776"/>
    </source>
</evidence>
<dbReference type="STRING" id="1108595.BKX93_07065"/>
<accession>A0A1D9LET2</accession>
<dbReference type="RefSeq" id="WP_052717272.1">
    <property type="nucleotide sequence ID" value="NZ_CP017707.1"/>
</dbReference>
<evidence type="ECO:0000313" key="1">
    <source>
        <dbReference type="EMBL" id="AOZ49777.1"/>
    </source>
</evidence>
<sequence length="252" mass="26847">MRALTMDTVRRAAPLPACLRQARDWLRRHPEWWVLALCAAAWLCLLQRSDGVGFTAICRGGFNWRDLGWIPAPDGGLPLMTAAMMLPLAAGPARYAAFHSLWRRRRRAIAVFLCGYLGLWLAAAWLLDAASALWLSAVNNLSLSLAGAALAAAAWQQGPDKAAALAACHRGRALAPSGWAADRDCLLYGLQNGAACLRSCWLLMLLPGAGGHGLAVMLGVTALATTERYRRPAAAVSTAALLGLALWLAIAA</sequence>
<protein>
    <submittedName>
        <fullName evidence="1">Uncharacterized protein</fullName>
    </submittedName>
</protein>
<name>A0A1D9LET2_9NEIS</name>
<gene>
    <name evidence="1" type="ORF">BKX93_07065</name>
</gene>
<dbReference type="Pfam" id="PF09948">
    <property type="entry name" value="PpoB2"/>
    <property type="match status" value="1"/>
</dbReference>
<dbReference type="KEGG" id="cvc:BKX93_07065"/>
<dbReference type="AlphaFoldDB" id="A0A1D9LET2"/>
<dbReference type="InterPro" id="IPR018688">
    <property type="entry name" value="PpoB2-like"/>
</dbReference>
<dbReference type="EMBL" id="CP017707">
    <property type="protein sequence ID" value="AOZ49777.1"/>
    <property type="molecule type" value="Genomic_DNA"/>
</dbReference>
<dbReference type="GeneID" id="68840969"/>
<proteinExistence type="predicted"/>
<organism evidence="1 2">
    <name type="scientific">Chromobacterium vaccinii</name>
    <dbReference type="NCBI Taxonomy" id="1108595"/>
    <lineage>
        <taxon>Bacteria</taxon>
        <taxon>Pseudomonadati</taxon>
        <taxon>Pseudomonadota</taxon>
        <taxon>Betaproteobacteria</taxon>
        <taxon>Neisseriales</taxon>
        <taxon>Chromobacteriaceae</taxon>
        <taxon>Chromobacterium</taxon>
    </lineage>
</organism>
<dbReference type="Proteomes" id="UP000178776">
    <property type="component" value="Chromosome"/>
</dbReference>
<reference evidence="1 2" key="1">
    <citation type="submission" date="2016-10" db="EMBL/GenBank/DDBJ databases">
        <title>Chromobacterium muskegensis sp. nov., an insecticidal bacterium isolated from Sphagnum bogs.</title>
        <authorList>
            <person name="Sparks M.E."/>
            <person name="Blackburn M.B."/>
            <person name="Gundersen-Rindal D.E."/>
            <person name="Mitchell A."/>
            <person name="Farrar R."/>
            <person name="Kuhar D."/>
        </authorList>
    </citation>
    <scope>NUCLEOTIDE SEQUENCE [LARGE SCALE GENOMIC DNA]</scope>
    <source>
        <strain evidence="1 2">21-1</strain>
    </source>
</reference>